<dbReference type="GO" id="GO:0035014">
    <property type="term" value="F:phosphatidylinositol 3-kinase regulator activity"/>
    <property type="evidence" value="ECO:0007669"/>
    <property type="project" value="TreeGrafter"/>
</dbReference>
<dbReference type="GO" id="GO:0097632">
    <property type="term" value="C:extrinsic component of phagophore assembly site membrane"/>
    <property type="evidence" value="ECO:0007669"/>
    <property type="project" value="TreeGrafter"/>
</dbReference>
<dbReference type="InterPro" id="IPR018791">
    <property type="entry name" value="UV_resistance/autophagy_Atg14"/>
</dbReference>
<sequence length="456" mass="52714">MAEKLQCFVCCKRNTAFFCVNCIKNGEFTHSRSNEVLKESFAEKKLQFYKLRQFENECNSRLHQLFAVDFAFDNLSESLNIQKVNIFHLKNVLKMKEMEANKANDRLNEILRRKEEVKKEQEKLLKKISSAVIHIEHRKQSIAKRVARREELAEKIKEETRERVSQLTRFVFPIETYLPDENPETGLISSEENTPLLTFSGGSTNSSTNSGHDVKYVVIEPWLPTNGDYSAYDEWVSLHKDCSSEYGQRNPAFRISSALSYATQLLHVISFYLDLRFPKRLKFSEFYTSSSENGNDVFLDENNFAHRVAKLNTNIIYFCLFQNVDSRLIRPKQTIANLQLLSNSVTADLGRTGTLHIDSKFYKKVIENLVTDIELFAEQEWLDASKGNADFDLDWDIDWEFFPQMPNVPDQSDYSQQATSLMSGMLSTAANFGASIWSRVSGQKDNKDSNDKKEHR</sequence>
<keyword evidence="4" id="KW-1185">Reference proteome</keyword>
<dbReference type="PANTHER" id="PTHR13664:SF0">
    <property type="entry name" value="BECLIN 1-ASSOCIATED AUTOPHAGY-RELATED KEY REGULATOR"/>
    <property type="match status" value="1"/>
</dbReference>
<feature type="coiled-coil region" evidence="2">
    <location>
        <begin position="93"/>
        <end position="162"/>
    </location>
</feature>
<evidence type="ECO:0000313" key="4">
    <source>
        <dbReference type="Proteomes" id="UP000288716"/>
    </source>
</evidence>
<dbReference type="GO" id="GO:0016240">
    <property type="term" value="P:autophagosome membrane docking"/>
    <property type="evidence" value="ECO:0007669"/>
    <property type="project" value="TreeGrafter"/>
</dbReference>
<dbReference type="VEuPathDB" id="VectorBase:LDEU010078"/>
<evidence type="ECO:0008006" key="5">
    <source>
        <dbReference type="Google" id="ProtNLM"/>
    </source>
</evidence>
<dbReference type="Proteomes" id="UP000288716">
    <property type="component" value="Unassembled WGS sequence"/>
</dbReference>
<dbReference type="AlphaFoldDB" id="A0A443S354"/>
<name>A0A443S354_9ACAR</name>
<dbReference type="PANTHER" id="PTHR13664">
    <property type="entry name" value="BECLIN 1-ASSOCIATED AUTOPHAGY-RELATED KEY REGULATOR"/>
    <property type="match status" value="1"/>
</dbReference>
<dbReference type="OrthoDB" id="6436063at2759"/>
<proteinExistence type="predicted"/>
<evidence type="ECO:0000313" key="3">
    <source>
        <dbReference type="EMBL" id="RWS21962.1"/>
    </source>
</evidence>
<dbReference type="Pfam" id="PF10186">
    <property type="entry name" value="ATG14"/>
    <property type="match status" value="1"/>
</dbReference>
<comment type="caution">
    <text evidence="3">The sequence shown here is derived from an EMBL/GenBank/DDBJ whole genome shotgun (WGS) entry which is preliminary data.</text>
</comment>
<evidence type="ECO:0000256" key="2">
    <source>
        <dbReference type="SAM" id="Coils"/>
    </source>
</evidence>
<keyword evidence="1 2" id="KW-0175">Coiled coil</keyword>
<evidence type="ECO:0000256" key="1">
    <source>
        <dbReference type="ARBA" id="ARBA00023054"/>
    </source>
</evidence>
<gene>
    <name evidence="3" type="ORF">B4U80_08642</name>
</gene>
<dbReference type="GO" id="GO:0035032">
    <property type="term" value="C:phosphatidylinositol 3-kinase complex, class III"/>
    <property type="evidence" value="ECO:0007669"/>
    <property type="project" value="TreeGrafter"/>
</dbReference>
<dbReference type="GO" id="GO:0005776">
    <property type="term" value="C:autophagosome"/>
    <property type="evidence" value="ECO:0007669"/>
    <property type="project" value="TreeGrafter"/>
</dbReference>
<dbReference type="GO" id="GO:0009267">
    <property type="term" value="P:cellular response to starvation"/>
    <property type="evidence" value="ECO:0007669"/>
    <property type="project" value="TreeGrafter"/>
</dbReference>
<dbReference type="GO" id="GO:0097629">
    <property type="term" value="C:extrinsic component of omegasome membrane"/>
    <property type="evidence" value="ECO:0007669"/>
    <property type="project" value="TreeGrafter"/>
</dbReference>
<dbReference type="GO" id="GO:0043495">
    <property type="term" value="F:protein-membrane adaptor activity"/>
    <property type="evidence" value="ECO:0007669"/>
    <property type="project" value="TreeGrafter"/>
</dbReference>
<dbReference type="STRING" id="299467.A0A443S354"/>
<accession>A0A443S354</accession>
<dbReference type="GO" id="GO:0000423">
    <property type="term" value="P:mitophagy"/>
    <property type="evidence" value="ECO:0007669"/>
    <property type="project" value="TreeGrafter"/>
</dbReference>
<protein>
    <recommendedName>
        <fullName evidence="5">Beclin 1-associated autophagy-related key regulator-like protein</fullName>
    </recommendedName>
</protein>
<organism evidence="3 4">
    <name type="scientific">Leptotrombidium deliense</name>
    <dbReference type="NCBI Taxonomy" id="299467"/>
    <lineage>
        <taxon>Eukaryota</taxon>
        <taxon>Metazoa</taxon>
        <taxon>Ecdysozoa</taxon>
        <taxon>Arthropoda</taxon>
        <taxon>Chelicerata</taxon>
        <taxon>Arachnida</taxon>
        <taxon>Acari</taxon>
        <taxon>Acariformes</taxon>
        <taxon>Trombidiformes</taxon>
        <taxon>Prostigmata</taxon>
        <taxon>Anystina</taxon>
        <taxon>Parasitengona</taxon>
        <taxon>Trombiculoidea</taxon>
        <taxon>Trombiculidae</taxon>
        <taxon>Leptotrombidium</taxon>
    </lineage>
</organism>
<dbReference type="GO" id="GO:0000045">
    <property type="term" value="P:autophagosome assembly"/>
    <property type="evidence" value="ECO:0007669"/>
    <property type="project" value="TreeGrafter"/>
</dbReference>
<dbReference type="EMBL" id="NCKV01010209">
    <property type="protein sequence ID" value="RWS21962.1"/>
    <property type="molecule type" value="Genomic_DNA"/>
</dbReference>
<reference evidence="3 4" key="1">
    <citation type="journal article" date="2018" name="Gigascience">
        <title>Genomes of trombidid mites reveal novel predicted allergens and laterally-transferred genes associated with secondary metabolism.</title>
        <authorList>
            <person name="Dong X."/>
            <person name="Chaisiri K."/>
            <person name="Xia D."/>
            <person name="Armstrong S.D."/>
            <person name="Fang Y."/>
            <person name="Donnelly M.J."/>
            <person name="Kadowaki T."/>
            <person name="McGarry J.W."/>
            <person name="Darby A.C."/>
            <person name="Makepeace B.L."/>
        </authorList>
    </citation>
    <scope>NUCLEOTIDE SEQUENCE [LARGE SCALE GENOMIC DNA]</scope>
    <source>
        <strain evidence="3">UoL-UT</strain>
    </source>
</reference>